<keyword evidence="4 6" id="KW-0378">Hydrolase</keyword>
<dbReference type="PANTHER" id="PTHR33992">
    <property type="entry name" value="RIBONUCLEASE P PROTEIN COMPONENT"/>
    <property type="match status" value="1"/>
</dbReference>
<dbReference type="eggNOG" id="COG0594">
    <property type="taxonomic scope" value="Bacteria"/>
</dbReference>
<dbReference type="OrthoDB" id="9796422at2"/>
<evidence type="ECO:0000256" key="6">
    <source>
        <dbReference type="HAMAP-Rule" id="MF_00227"/>
    </source>
</evidence>
<evidence type="ECO:0000256" key="2">
    <source>
        <dbReference type="ARBA" id="ARBA00022722"/>
    </source>
</evidence>
<dbReference type="GO" id="GO:0004526">
    <property type="term" value="F:ribonuclease P activity"/>
    <property type="evidence" value="ECO:0007669"/>
    <property type="project" value="UniProtKB-UniRule"/>
</dbReference>
<dbReference type="HAMAP" id="MF_00227">
    <property type="entry name" value="RNase_P"/>
    <property type="match status" value="1"/>
</dbReference>
<dbReference type="SUPFAM" id="SSF54211">
    <property type="entry name" value="Ribosomal protein S5 domain 2-like"/>
    <property type="match status" value="1"/>
</dbReference>
<comment type="function">
    <text evidence="6">RNaseP catalyzes the removal of the 5'-leader sequence from pre-tRNA to produce the mature 5'-terminus. It can also cleave other RNA substrates such as 4.5S RNA. The protein component plays an auxiliary but essential role in vivo by binding to the 5'-leader sequence and broadening the substrate specificity of the ribozyme.</text>
</comment>
<keyword evidence="2 6" id="KW-0540">Nuclease</keyword>
<dbReference type="AlphaFoldDB" id="A0A091BHG9"/>
<dbReference type="GO" id="GO:0000049">
    <property type="term" value="F:tRNA binding"/>
    <property type="evidence" value="ECO:0007669"/>
    <property type="project" value="UniProtKB-UniRule"/>
</dbReference>
<dbReference type="EC" id="3.1.26.5" evidence="6 7"/>
<keyword evidence="1 6" id="KW-0819">tRNA processing</keyword>
<accession>A0A091BHG9</accession>
<evidence type="ECO:0000256" key="8">
    <source>
        <dbReference type="SAM" id="MobiDB-lite"/>
    </source>
</evidence>
<keyword evidence="5 6" id="KW-0694">RNA-binding</keyword>
<feature type="region of interest" description="Disordered" evidence="8">
    <location>
        <begin position="121"/>
        <end position="142"/>
    </location>
</feature>
<evidence type="ECO:0000256" key="4">
    <source>
        <dbReference type="ARBA" id="ARBA00022801"/>
    </source>
</evidence>
<dbReference type="PANTHER" id="PTHR33992:SF1">
    <property type="entry name" value="RIBONUCLEASE P PROTEIN COMPONENT"/>
    <property type="match status" value="1"/>
</dbReference>
<dbReference type="GO" id="GO:0042781">
    <property type="term" value="F:3'-tRNA processing endoribonuclease activity"/>
    <property type="evidence" value="ECO:0007669"/>
    <property type="project" value="TreeGrafter"/>
</dbReference>
<reference evidence="9 10" key="1">
    <citation type="submission" date="2013-09" db="EMBL/GenBank/DDBJ databases">
        <title>Genome sequencing of Arenimonas oryziterrae.</title>
        <authorList>
            <person name="Chen F."/>
            <person name="Wang G."/>
        </authorList>
    </citation>
    <scope>NUCLEOTIDE SEQUENCE [LARGE SCALE GENOMIC DNA]</scope>
    <source>
        <strain evidence="9 10">YC6267</strain>
    </source>
</reference>
<dbReference type="NCBIfam" id="TIGR00188">
    <property type="entry name" value="rnpA"/>
    <property type="match status" value="1"/>
</dbReference>
<protein>
    <recommendedName>
        <fullName evidence="6 7">Ribonuclease P protein component</fullName>
        <shortName evidence="6">RNase P protein</shortName>
        <shortName evidence="6">RNaseP protein</shortName>
        <ecNumber evidence="6 7">3.1.26.5</ecNumber>
    </recommendedName>
    <alternativeName>
        <fullName evidence="6">Protein C5</fullName>
    </alternativeName>
</protein>
<dbReference type="GO" id="GO:0030677">
    <property type="term" value="C:ribonuclease P complex"/>
    <property type="evidence" value="ECO:0007669"/>
    <property type="project" value="TreeGrafter"/>
</dbReference>
<sequence length="142" mass="15454">MTATTPSRFPRRAHLRASAEFQVVFGEGKRISGACFRLHARVVADATAARVGVAVSKRVDKTAVGRNRVRRQIHEIFRLQRARLPSGDFVFVAKPEAARANNAALRADLLSLLDRARTLKPMTVPGTMPPSAATAGREPTDP</sequence>
<dbReference type="Pfam" id="PF00825">
    <property type="entry name" value="Ribonuclease_P"/>
    <property type="match status" value="1"/>
</dbReference>
<dbReference type="InterPro" id="IPR014721">
    <property type="entry name" value="Ribsml_uS5_D2-typ_fold_subgr"/>
</dbReference>
<dbReference type="STRING" id="1121015.GCA_000420545_01980"/>
<keyword evidence="10" id="KW-1185">Reference proteome</keyword>
<dbReference type="InterPro" id="IPR020568">
    <property type="entry name" value="Ribosomal_Su5_D2-typ_SF"/>
</dbReference>
<proteinExistence type="inferred from homology"/>
<dbReference type="Proteomes" id="UP000029385">
    <property type="component" value="Unassembled WGS sequence"/>
</dbReference>
<evidence type="ECO:0000313" key="9">
    <source>
        <dbReference type="EMBL" id="KFN43810.1"/>
    </source>
</evidence>
<comment type="caution">
    <text evidence="9">The sequence shown here is derived from an EMBL/GenBank/DDBJ whole genome shotgun (WGS) entry which is preliminary data.</text>
</comment>
<comment type="subunit">
    <text evidence="6">Consists of a catalytic RNA component (M1 or rnpB) and a protein subunit.</text>
</comment>
<dbReference type="RefSeq" id="WP_022969595.1">
    <property type="nucleotide sequence ID" value="NZ_ATVD01000003.1"/>
</dbReference>
<dbReference type="InterPro" id="IPR000100">
    <property type="entry name" value="RNase_P"/>
</dbReference>
<evidence type="ECO:0000256" key="7">
    <source>
        <dbReference type="NCBIfam" id="TIGR00188"/>
    </source>
</evidence>
<gene>
    <name evidence="6" type="primary">rnpA</name>
    <name evidence="9" type="ORF">N789_07645</name>
</gene>
<comment type="catalytic activity">
    <reaction evidence="6">
        <text>Endonucleolytic cleavage of RNA, removing 5'-extranucleotides from tRNA precursor.</text>
        <dbReference type="EC" id="3.1.26.5"/>
    </reaction>
</comment>
<comment type="similarity">
    <text evidence="6">Belongs to the RnpA family.</text>
</comment>
<keyword evidence="3 6" id="KW-0255">Endonuclease</keyword>
<dbReference type="EMBL" id="AVCI01000004">
    <property type="protein sequence ID" value="KFN43810.1"/>
    <property type="molecule type" value="Genomic_DNA"/>
</dbReference>
<evidence type="ECO:0000256" key="1">
    <source>
        <dbReference type="ARBA" id="ARBA00022694"/>
    </source>
</evidence>
<dbReference type="Gene3D" id="3.30.230.10">
    <property type="match status" value="1"/>
</dbReference>
<evidence type="ECO:0000256" key="5">
    <source>
        <dbReference type="ARBA" id="ARBA00022884"/>
    </source>
</evidence>
<organism evidence="9 10">
    <name type="scientific">Arenimonas oryziterrae DSM 21050 = YC6267</name>
    <dbReference type="NCBI Taxonomy" id="1121015"/>
    <lineage>
        <taxon>Bacteria</taxon>
        <taxon>Pseudomonadati</taxon>
        <taxon>Pseudomonadota</taxon>
        <taxon>Gammaproteobacteria</taxon>
        <taxon>Lysobacterales</taxon>
        <taxon>Lysobacteraceae</taxon>
        <taxon>Arenimonas</taxon>
    </lineage>
</organism>
<evidence type="ECO:0000313" key="10">
    <source>
        <dbReference type="Proteomes" id="UP000029385"/>
    </source>
</evidence>
<dbReference type="GO" id="GO:0001682">
    <property type="term" value="P:tRNA 5'-leader removal"/>
    <property type="evidence" value="ECO:0007669"/>
    <property type="project" value="UniProtKB-UniRule"/>
</dbReference>
<evidence type="ECO:0000256" key="3">
    <source>
        <dbReference type="ARBA" id="ARBA00022759"/>
    </source>
</evidence>
<name>A0A091BHG9_9GAMM</name>
<dbReference type="PATRIC" id="fig|1121015.4.peg.1019"/>